<proteinExistence type="inferred from homology"/>
<evidence type="ECO:0000313" key="2">
    <source>
        <dbReference type="EMBL" id="MDN4474968.1"/>
    </source>
</evidence>
<dbReference type="Proteomes" id="UP001172728">
    <property type="component" value="Unassembled WGS sequence"/>
</dbReference>
<comment type="caution">
    <text evidence="2">The sequence shown here is derived from an EMBL/GenBank/DDBJ whole genome shotgun (WGS) entry which is preliminary data.</text>
</comment>
<comment type="similarity">
    <text evidence="1">Belongs to the ROK (NagC/XylR) family.</text>
</comment>
<sequence length="298" mass="29898">MHLGIDIGGTKTDAVIVDAAGAVRARHRLPSGHGGDAVVAAALEASRIVCAEAGVRPEDVTVGIGTPGTVVDGVVSHALNLGVDRVDLAAEFSAGWGARPEVDNDVNVAALGAWVLAGDGAHRSMAYLNLGTGLAAGLVLGGKVWRGARGAAGEIGHISVDPAGPIGSDGLPGGLETYASGSGLMLQWGAEGATGRDVVAAAEAGDARAREICDRAYYGLASSVRVLVLTLDVDEVVVGGGMTAWGEDLMAGATRILDAWAATSPFLASLHLSQRMRRLEMDVPVAAIGAAMLGGGRG</sequence>
<evidence type="ECO:0000256" key="1">
    <source>
        <dbReference type="ARBA" id="ARBA00006479"/>
    </source>
</evidence>
<reference evidence="2" key="1">
    <citation type="submission" date="2023-06" db="EMBL/GenBank/DDBJ databases">
        <title>Sysu t00192.</title>
        <authorList>
            <person name="Gao L."/>
            <person name="Fang B.-Z."/>
            <person name="Li W.-J."/>
        </authorList>
    </citation>
    <scope>NUCLEOTIDE SEQUENCE</scope>
    <source>
        <strain evidence="2">SYSU T00192</strain>
    </source>
</reference>
<dbReference type="SUPFAM" id="SSF53067">
    <property type="entry name" value="Actin-like ATPase domain"/>
    <property type="match status" value="1"/>
</dbReference>
<evidence type="ECO:0000313" key="3">
    <source>
        <dbReference type="Proteomes" id="UP001172728"/>
    </source>
</evidence>
<organism evidence="2 3">
    <name type="scientific">Demequina litoralis</name>
    <dbReference type="NCBI Taxonomy" id="3051660"/>
    <lineage>
        <taxon>Bacteria</taxon>
        <taxon>Bacillati</taxon>
        <taxon>Actinomycetota</taxon>
        <taxon>Actinomycetes</taxon>
        <taxon>Micrococcales</taxon>
        <taxon>Demequinaceae</taxon>
        <taxon>Demequina</taxon>
    </lineage>
</organism>
<dbReference type="InterPro" id="IPR043129">
    <property type="entry name" value="ATPase_NBD"/>
</dbReference>
<dbReference type="RefSeq" id="WP_301131409.1">
    <property type="nucleotide sequence ID" value="NZ_JAUHPW010000002.1"/>
</dbReference>
<dbReference type="Gene3D" id="3.30.420.40">
    <property type="match status" value="2"/>
</dbReference>
<gene>
    <name evidence="2" type="ORF">QQX09_03750</name>
</gene>
<name>A0ABT8G758_9MICO</name>
<protein>
    <submittedName>
        <fullName evidence="2">ROK family protein</fullName>
    </submittedName>
</protein>
<dbReference type="EMBL" id="JAUHPW010000002">
    <property type="protein sequence ID" value="MDN4474968.1"/>
    <property type="molecule type" value="Genomic_DNA"/>
</dbReference>
<dbReference type="PANTHER" id="PTHR18964">
    <property type="entry name" value="ROK (REPRESSOR, ORF, KINASE) FAMILY"/>
    <property type="match status" value="1"/>
</dbReference>
<accession>A0ABT8G758</accession>
<dbReference type="Pfam" id="PF00480">
    <property type="entry name" value="ROK"/>
    <property type="match status" value="1"/>
</dbReference>
<dbReference type="InterPro" id="IPR000600">
    <property type="entry name" value="ROK"/>
</dbReference>
<keyword evidence="3" id="KW-1185">Reference proteome</keyword>
<dbReference type="PANTHER" id="PTHR18964:SF173">
    <property type="entry name" value="GLUCOKINASE"/>
    <property type="match status" value="1"/>
</dbReference>